<name>A0AAP0F1T9_9MAGN</name>
<keyword evidence="3" id="KW-1185">Reference proteome</keyword>
<evidence type="ECO:0000313" key="3">
    <source>
        <dbReference type="Proteomes" id="UP001417504"/>
    </source>
</evidence>
<dbReference type="Proteomes" id="UP001417504">
    <property type="component" value="Unassembled WGS sequence"/>
</dbReference>
<feature type="compositionally biased region" description="Basic and acidic residues" evidence="1">
    <location>
        <begin position="30"/>
        <end position="50"/>
    </location>
</feature>
<feature type="compositionally biased region" description="Polar residues" evidence="1">
    <location>
        <begin position="1"/>
        <end position="11"/>
    </location>
</feature>
<reference evidence="2 3" key="1">
    <citation type="submission" date="2024-01" db="EMBL/GenBank/DDBJ databases">
        <title>Genome assemblies of Stephania.</title>
        <authorList>
            <person name="Yang L."/>
        </authorList>
    </citation>
    <scope>NUCLEOTIDE SEQUENCE [LARGE SCALE GENOMIC DNA]</scope>
    <source>
        <strain evidence="2">QJT</strain>
        <tissue evidence="2">Leaf</tissue>
    </source>
</reference>
<gene>
    <name evidence="2" type="ORF">Sjap_020315</name>
</gene>
<accession>A0AAP0F1T9</accession>
<organism evidence="2 3">
    <name type="scientific">Stephania japonica</name>
    <dbReference type="NCBI Taxonomy" id="461633"/>
    <lineage>
        <taxon>Eukaryota</taxon>
        <taxon>Viridiplantae</taxon>
        <taxon>Streptophyta</taxon>
        <taxon>Embryophyta</taxon>
        <taxon>Tracheophyta</taxon>
        <taxon>Spermatophyta</taxon>
        <taxon>Magnoliopsida</taxon>
        <taxon>Ranunculales</taxon>
        <taxon>Menispermaceae</taxon>
        <taxon>Menispermoideae</taxon>
        <taxon>Cissampelideae</taxon>
        <taxon>Stephania</taxon>
    </lineage>
</organism>
<dbReference type="EMBL" id="JBBNAE010000008">
    <property type="protein sequence ID" value="KAK9103061.1"/>
    <property type="molecule type" value="Genomic_DNA"/>
</dbReference>
<feature type="region of interest" description="Disordered" evidence="1">
    <location>
        <begin position="1"/>
        <end position="50"/>
    </location>
</feature>
<evidence type="ECO:0000313" key="2">
    <source>
        <dbReference type="EMBL" id="KAK9103061.1"/>
    </source>
</evidence>
<sequence length="50" mass="5852">MNTVYHSTLLKNRNIKTKKNPTLQQRRKNGQKEKNENASKIGRTIEEAIK</sequence>
<feature type="compositionally biased region" description="Basic residues" evidence="1">
    <location>
        <begin position="13"/>
        <end position="29"/>
    </location>
</feature>
<dbReference type="AlphaFoldDB" id="A0AAP0F1T9"/>
<comment type="caution">
    <text evidence="2">The sequence shown here is derived from an EMBL/GenBank/DDBJ whole genome shotgun (WGS) entry which is preliminary data.</text>
</comment>
<proteinExistence type="predicted"/>
<evidence type="ECO:0000256" key="1">
    <source>
        <dbReference type="SAM" id="MobiDB-lite"/>
    </source>
</evidence>
<protein>
    <submittedName>
        <fullName evidence="2">Uncharacterized protein</fullName>
    </submittedName>
</protein>